<dbReference type="EMBL" id="JAKRKC020000001">
    <property type="protein sequence ID" value="MCK2214385.1"/>
    <property type="molecule type" value="Genomic_DNA"/>
</dbReference>
<gene>
    <name evidence="1" type="ORF">MF672_011370</name>
</gene>
<protein>
    <submittedName>
        <fullName evidence="1">Uncharacterized protein</fullName>
    </submittedName>
</protein>
<keyword evidence="2" id="KW-1185">Reference proteome</keyword>
<evidence type="ECO:0000313" key="2">
    <source>
        <dbReference type="Proteomes" id="UP001317259"/>
    </source>
</evidence>
<dbReference type="Proteomes" id="UP001317259">
    <property type="component" value="Unassembled WGS sequence"/>
</dbReference>
<dbReference type="RefSeq" id="WP_242374120.1">
    <property type="nucleotide sequence ID" value="NZ_JAKRKC020000001.1"/>
</dbReference>
<reference evidence="1 2" key="1">
    <citation type="submission" date="2022-04" db="EMBL/GenBank/DDBJ databases">
        <title>Genome draft of Actinomadura sp. ATCC 31491.</title>
        <authorList>
            <person name="Shi X."/>
            <person name="Du Y."/>
        </authorList>
    </citation>
    <scope>NUCLEOTIDE SEQUENCE [LARGE SCALE GENOMIC DNA]</scope>
    <source>
        <strain evidence="1 2">ATCC 31491</strain>
    </source>
</reference>
<evidence type="ECO:0000313" key="1">
    <source>
        <dbReference type="EMBL" id="MCK2214385.1"/>
    </source>
</evidence>
<name>A0ABT0FQ03_9ACTN</name>
<accession>A0ABT0FQ03</accession>
<organism evidence="1 2">
    <name type="scientific">Actinomadura luzonensis</name>
    <dbReference type="NCBI Taxonomy" id="2805427"/>
    <lineage>
        <taxon>Bacteria</taxon>
        <taxon>Bacillati</taxon>
        <taxon>Actinomycetota</taxon>
        <taxon>Actinomycetes</taxon>
        <taxon>Streptosporangiales</taxon>
        <taxon>Thermomonosporaceae</taxon>
        <taxon>Actinomadura</taxon>
    </lineage>
</organism>
<comment type="caution">
    <text evidence="1">The sequence shown here is derived from an EMBL/GenBank/DDBJ whole genome shotgun (WGS) entry which is preliminary data.</text>
</comment>
<sequence length="206" mass="21740">MSGRVAGRRWKAKVCVQAATAYWAERAVRETFLAHPAAGAPGAVVGVNTPGALLRFPWLELPPPGVATGGEAVDLVWSSLLRMFADAGIPAGDLLMCSVRRVAADPVPLPVEPLRVVRRDTVWAVSVVADVRGGGPGIWPALRRELVLAERPEDVPGVEMEIAENTPGRAFDAGLARIRRACSGLSAELDEESVRGAVDAVPRAIG</sequence>
<proteinExistence type="predicted"/>